<dbReference type="Gene3D" id="2.60.40.10">
    <property type="entry name" value="Immunoglobulins"/>
    <property type="match status" value="1"/>
</dbReference>
<dbReference type="InterPro" id="IPR026891">
    <property type="entry name" value="Fn3-like"/>
</dbReference>
<dbReference type="FunFam" id="2.60.40.10:FF:000495">
    <property type="entry name" value="Periplasmic beta-glucosidase"/>
    <property type="match status" value="1"/>
</dbReference>
<feature type="domain" description="Fibronectin type III-like" evidence="11">
    <location>
        <begin position="668"/>
        <end position="738"/>
    </location>
</feature>
<keyword evidence="13" id="KW-1185">Reference proteome</keyword>
<dbReference type="PROSITE" id="PS00775">
    <property type="entry name" value="GLYCOSYL_HYDROL_F3"/>
    <property type="match status" value="1"/>
</dbReference>
<sequence length="753" mass="81190">MTTNDALVQRANDLLAAMTLEEKAGQISQYFYFRGLTAQNELVEAQVRAGQVGSLLFVADPRETNRLQRIAVEESRLGIPLLFGFDVIHGLRTIFPVPLGMAASWDPQLYERVQAIAAREARAVGIHWTFAPMVDIARDPRWGRIVEGAGEDPYLGAQMAAAQVRGFQGEAIGAPEHVVAGPKHYVGYGAALGGRDYDEVNISESELRNVYLPPFAAAVAAGAGNVMTSYVGIDGVPGAADRYLLTDVLRGELGFKGFVVSDAAAVMDLVTHGFARDAQDAAVRALRAGLDMEMWLGMRFVPGTNPIPTVGAFSTLAEAVRSGVIEESLLDEAVRRVLLVKLRLGLFEQPYVNEGAAGAILNDPAHREMARIAAERAAVLLRNEGNILPLDRSAVRQVAVIGPLADDRAATLGPWVFAPDLNATVTVLEGLRRTAGEGVRVEYAPGVPMPTRAIPSPFASLSQALGMPASSETSFDEEAEFARAVALARASDVAVLVLGEAADMNGEAASRSTLDLPGRQLELLEAVAATGTPVVVVLLSGRPLDLRRVLPCSAAILVAWHPGSEGGNAVARLLWGDATPGGKLPFSWPRSVGQVPIIYSRLNSHQPATSHQRYWEEESTPLYPFGFGLTYGQVEYRNLTLSATQIGLEDTIEATVEVHNTSAREVEEVAQLYLHQRYGRAARPVRELKGFERVTLKPGERRTLRFAIPPSARRYWSKADSAYVLDESDFDVWVGGDSTAALHAEFSVRSSTV</sequence>
<dbReference type="STRING" id="324602.Caur_0379"/>
<evidence type="ECO:0000313" key="13">
    <source>
        <dbReference type="Proteomes" id="UP000002008"/>
    </source>
</evidence>
<dbReference type="InParanoid" id="A9WDM3"/>
<dbReference type="Pfam" id="PF14310">
    <property type="entry name" value="Fn3-like"/>
    <property type="match status" value="1"/>
</dbReference>
<dbReference type="Pfam" id="PF01915">
    <property type="entry name" value="Glyco_hydro_3_C"/>
    <property type="match status" value="1"/>
</dbReference>
<dbReference type="Pfam" id="PF00933">
    <property type="entry name" value="Glyco_hydro_3"/>
    <property type="match status" value="1"/>
</dbReference>
<evidence type="ECO:0000256" key="4">
    <source>
        <dbReference type="ARBA" id="ARBA00012744"/>
    </source>
</evidence>
<dbReference type="HOGENOM" id="CLU_004542_5_1_0"/>
<dbReference type="InterPro" id="IPR019800">
    <property type="entry name" value="Glyco_hydro_3_AS"/>
</dbReference>
<dbReference type="FunFam" id="3.40.50.1700:FF:000004">
    <property type="entry name" value="Periplasmic beta-glucosidase"/>
    <property type="match status" value="1"/>
</dbReference>
<reference evidence="13" key="1">
    <citation type="journal article" date="2011" name="BMC Genomics">
        <title>Complete genome sequence of the filamentous anoxygenic phototrophic bacterium Chloroflexus aurantiacus.</title>
        <authorList>
            <person name="Tang K.H."/>
            <person name="Barry K."/>
            <person name="Chertkov O."/>
            <person name="Dalin E."/>
            <person name="Han C.S."/>
            <person name="Hauser L.J."/>
            <person name="Honchak B.M."/>
            <person name="Karbach L.E."/>
            <person name="Land M.L."/>
            <person name="Lapidus A."/>
            <person name="Larimer F.W."/>
            <person name="Mikhailova N."/>
            <person name="Pitluck S."/>
            <person name="Pierson B.K."/>
            <person name="Blankenship R.E."/>
        </authorList>
    </citation>
    <scope>NUCLEOTIDE SEQUENCE [LARGE SCALE GENOMIC DNA]</scope>
    <source>
        <strain evidence="13">ATCC 29366 / DSM 635 / J-10-fl</strain>
    </source>
</reference>
<dbReference type="AlphaFoldDB" id="A9WDM3"/>
<dbReference type="InterPro" id="IPR002772">
    <property type="entry name" value="Glyco_hydro_3_C"/>
</dbReference>
<evidence type="ECO:0000259" key="11">
    <source>
        <dbReference type="SMART" id="SM01217"/>
    </source>
</evidence>
<gene>
    <name evidence="12" type="ordered locus">Caur_0379</name>
</gene>
<keyword evidence="5" id="KW-0732">Signal</keyword>
<dbReference type="InterPro" id="IPR051915">
    <property type="entry name" value="Cellulose_Degrad_GH3"/>
</dbReference>
<protein>
    <recommendedName>
        <fullName evidence="9">Periplasmic beta-glucosidase</fullName>
        <ecNumber evidence="4">3.2.1.21</ecNumber>
    </recommendedName>
</protein>
<evidence type="ECO:0000256" key="10">
    <source>
        <dbReference type="RuleBase" id="RU361161"/>
    </source>
</evidence>
<keyword evidence="8 10" id="KW-0326">Glycosidase</keyword>
<dbReference type="RefSeq" id="WP_012256285.1">
    <property type="nucleotide sequence ID" value="NC_010175.1"/>
</dbReference>
<dbReference type="InterPro" id="IPR036962">
    <property type="entry name" value="Glyco_hydro_3_N_sf"/>
</dbReference>
<evidence type="ECO:0000256" key="6">
    <source>
        <dbReference type="ARBA" id="ARBA00022764"/>
    </source>
</evidence>
<dbReference type="InterPro" id="IPR013783">
    <property type="entry name" value="Ig-like_fold"/>
</dbReference>
<dbReference type="InterPro" id="IPR017853">
    <property type="entry name" value="GH"/>
</dbReference>
<accession>A9WDM3</accession>
<dbReference type="CAZy" id="GH3">
    <property type="family name" value="Glycoside Hydrolase Family 3"/>
</dbReference>
<dbReference type="PRINTS" id="PR00133">
    <property type="entry name" value="GLHYDRLASE3"/>
</dbReference>
<dbReference type="InterPro" id="IPR001764">
    <property type="entry name" value="Glyco_hydro_3_N"/>
</dbReference>
<keyword evidence="6" id="KW-0574">Periplasm</keyword>
<evidence type="ECO:0000256" key="7">
    <source>
        <dbReference type="ARBA" id="ARBA00022801"/>
    </source>
</evidence>
<evidence type="ECO:0000256" key="1">
    <source>
        <dbReference type="ARBA" id="ARBA00000448"/>
    </source>
</evidence>
<dbReference type="GO" id="GO:0009251">
    <property type="term" value="P:glucan catabolic process"/>
    <property type="evidence" value="ECO:0000318"/>
    <property type="project" value="GO_Central"/>
</dbReference>
<organism evidence="12 13">
    <name type="scientific">Chloroflexus aurantiacus (strain ATCC 29366 / DSM 635 / J-10-fl)</name>
    <dbReference type="NCBI Taxonomy" id="324602"/>
    <lineage>
        <taxon>Bacteria</taxon>
        <taxon>Bacillati</taxon>
        <taxon>Chloroflexota</taxon>
        <taxon>Chloroflexia</taxon>
        <taxon>Chloroflexales</taxon>
        <taxon>Chloroflexineae</taxon>
        <taxon>Chloroflexaceae</taxon>
        <taxon>Chloroflexus</taxon>
    </lineage>
</organism>
<dbReference type="EMBL" id="CP000909">
    <property type="protein sequence ID" value="ABY33629.1"/>
    <property type="molecule type" value="Genomic_DNA"/>
</dbReference>
<evidence type="ECO:0000256" key="5">
    <source>
        <dbReference type="ARBA" id="ARBA00022729"/>
    </source>
</evidence>
<name>A9WDM3_CHLAA</name>
<dbReference type="eggNOG" id="COG1472">
    <property type="taxonomic scope" value="Bacteria"/>
</dbReference>
<dbReference type="EC" id="3.2.1.21" evidence="4"/>
<dbReference type="Proteomes" id="UP000002008">
    <property type="component" value="Chromosome"/>
</dbReference>
<dbReference type="GO" id="GO:0008422">
    <property type="term" value="F:beta-glucosidase activity"/>
    <property type="evidence" value="ECO:0000318"/>
    <property type="project" value="GO_Central"/>
</dbReference>
<evidence type="ECO:0000256" key="3">
    <source>
        <dbReference type="ARBA" id="ARBA00005336"/>
    </source>
</evidence>
<evidence type="ECO:0000256" key="2">
    <source>
        <dbReference type="ARBA" id="ARBA00004418"/>
    </source>
</evidence>
<dbReference type="SUPFAM" id="SSF51445">
    <property type="entry name" value="(Trans)glycosidases"/>
    <property type="match status" value="1"/>
</dbReference>
<dbReference type="SUPFAM" id="SSF52279">
    <property type="entry name" value="Beta-D-glucan exohydrolase, C-terminal domain"/>
    <property type="match status" value="1"/>
</dbReference>
<keyword evidence="7 10" id="KW-0378">Hydrolase</keyword>
<dbReference type="PANTHER" id="PTHR30620">
    <property type="entry name" value="PERIPLASMIC BETA-GLUCOSIDASE-RELATED"/>
    <property type="match status" value="1"/>
</dbReference>
<dbReference type="GO" id="GO:0042597">
    <property type="term" value="C:periplasmic space"/>
    <property type="evidence" value="ECO:0007669"/>
    <property type="project" value="UniProtKB-SubCell"/>
</dbReference>
<dbReference type="PANTHER" id="PTHR30620:SF16">
    <property type="entry name" value="LYSOSOMAL BETA GLUCOSIDASE"/>
    <property type="match status" value="1"/>
</dbReference>
<dbReference type="KEGG" id="cau:Caur_0379"/>
<dbReference type="EnsemblBacteria" id="ABY33629">
    <property type="protein sequence ID" value="ABY33629"/>
    <property type="gene ID" value="Caur_0379"/>
</dbReference>
<comment type="subcellular location">
    <subcellularLocation>
        <location evidence="2">Periplasm</location>
    </subcellularLocation>
</comment>
<evidence type="ECO:0000256" key="8">
    <source>
        <dbReference type="ARBA" id="ARBA00023295"/>
    </source>
</evidence>
<dbReference type="Gene3D" id="3.40.50.1700">
    <property type="entry name" value="Glycoside hydrolase family 3 C-terminal domain"/>
    <property type="match status" value="1"/>
</dbReference>
<comment type="catalytic activity">
    <reaction evidence="1">
        <text>Hydrolysis of terminal, non-reducing beta-D-glucosyl residues with release of beta-D-glucose.</text>
        <dbReference type="EC" id="3.2.1.21"/>
    </reaction>
</comment>
<proteinExistence type="inferred from homology"/>
<dbReference type="PATRIC" id="fig|324602.8.peg.431"/>
<evidence type="ECO:0000313" key="12">
    <source>
        <dbReference type="EMBL" id="ABY33629.1"/>
    </source>
</evidence>
<comment type="similarity">
    <text evidence="3 10">Belongs to the glycosyl hydrolase 3 family.</text>
</comment>
<dbReference type="SMART" id="SM01217">
    <property type="entry name" value="Fn3_like"/>
    <property type="match status" value="1"/>
</dbReference>
<evidence type="ECO:0000256" key="9">
    <source>
        <dbReference type="ARBA" id="ARBA00067498"/>
    </source>
</evidence>
<dbReference type="Gene3D" id="3.20.20.300">
    <property type="entry name" value="Glycoside hydrolase, family 3, N-terminal domain"/>
    <property type="match status" value="1"/>
</dbReference>
<dbReference type="InterPro" id="IPR036881">
    <property type="entry name" value="Glyco_hydro_3_C_sf"/>
</dbReference>
<dbReference type="FunFam" id="3.20.20.300:FF:000005">
    <property type="entry name" value="Periplasmic beta-glucosidase"/>
    <property type="match status" value="1"/>
</dbReference>